<dbReference type="SUPFAM" id="SSF51735">
    <property type="entry name" value="NAD(P)-binding Rossmann-fold domains"/>
    <property type="match status" value="1"/>
</dbReference>
<keyword evidence="6" id="KW-0521">NADP</keyword>
<keyword evidence="8" id="KW-0443">Lipid metabolism</keyword>
<evidence type="ECO:0000256" key="18">
    <source>
        <dbReference type="ARBA" id="ARBA00049251"/>
    </source>
</evidence>
<evidence type="ECO:0000256" key="11">
    <source>
        <dbReference type="ARBA" id="ARBA00037124"/>
    </source>
</evidence>
<evidence type="ECO:0000256" key="8">
    <source>
        <dbReference type="ARBA" id="ARBA00023098"/>
    </source>
</evidence>
<keyword evidence="10" id="KW-0275">Fatty acid biosynthesis</keyword>
<keyword evidence="5" id="KW-0276">Fatty acid metabolism</keyword>
<sequence length="118" mass="12932">MHAYQPAKRCNENRVMAEVVKWGKREARINDIAPGIIVTPLAIDEFNGLRGKFYKSMFAKCPLARPGTADEAANAAELLMSYKGASITGATFLIDDGATSNYYYGPPRPQEESSNQSV</sequence>
<evidence type="ECO:0000256" key="4">
    <source>
        <dbReference type="ARBA" id="ARBA00022553"/>
    </source>
</evidence>
<evidence type="ECO:0000256" key="16">
    <source>
        <dbReference type="ARBA" id="ARBA00048686"/>
    </source>
</evidence>
<comment type="subunit">
    <text evidence="12">Interacts with PEX5, probably required to target it into peroxisomes.</text>
</comment>
<comment type="catalytic activity">
    <reaction evidence="17">
        <text>(2E)-hexenoyl-CoA + NADPH + H(+) = hexanoyl-CoA + NADP(+)</text>
        <dbReference type="Rhea" id="RHEA:44956"/>
        <dbReference type="ChEBI" id="CHEBI:15378"/>
        <dbReference type="ChEBI" id="CHEBI:57783"/>
        <dbReference type="ChEBI" id="CHEBI:58349"/>
        <dbReference type="ChEBI" id="CHEBI:62077"/>
        <dbReference type="ChEBI" id="CHEBI:62620"/>
    </reaction>
    <physiologicalReaction direction="left-to-right" evidence="17">
        <dbReference type="Rhea" id="RHEA:44957"/>
    </physiologicalReaction>
</comment>
<dbReference type="InterPro" id="IPR002347">
    <property type="entry name" value="SDR_fam"/>
</dbReference>
<evidence type="ECO:0000256" key="7">
    <source>
        <dbReference type="ARBA" id="ARBA00023002"/>
    </source>
</evidence>
<comment type="catalytic activity">
    <reaction evidence="16">
        <text>(2E)-tetradecenoyl-CoA + NADPH + H(+) = tetradecanoyl-CoA + NADP(+)</text>
        <dbReference type="Rhea" id="RHEA:44968"/>
        <dbReference type="ChEBI" id="CHEBI:15378"/>
        <dbReference type="ChEBI" id="CHEBI:57385"/>
        <dbReference type="ChEBI" id="CHEBI:57783"/>
        <dbReference type="ChEBI" id="CHEBI:58349"/>
        <dbReference type="ChEBI" id="CHEBI:61405"/>
    </reaction>
    <physiologicalReaction direction="left-to-right" evidence="16">
        <dbReference type="Rhea" id="RHEA:44969"/>
    </physiologicalReaction>
</comment>
<dbReference type="PRINTS" id="PR00081">
    <property type="entry name" value="GDHRDH"/>
</dbReference>
<evidence type="ECO:0000256" key="14">
    <source>
        <dbReference type="ARBA" id="ARBA00041063"/>
    </source>
</evidence>
<comment type="catalytic activity">
    <reaction evidence="19">
        <text>(2E)-decenoyl-CoA + NADPH + H(+) = decanoyl-CoA + NADP(+)</text>
        <dbReference type="Rhea" id="RHEA:44960"/>
        <dbReference type="ChEBI" id="CHEBI:15378"/>
        <dbReference type="ChEBI" id="CHEBI:57783"/>
        <dbReference type="ChEBI" id="CHEBI:58349"/>
        <dbReference type="ChEBI" id="CHEBI:61406"/>
        <dbReference type="ChEBI" id="CHEBI:61430"/>
    </reaction>
    <physiologicalReaction direction="left-to-right" evidence="19">
        <dbReference type="Rhea" id="RHEA:44961"/>
    </physiologicalReaction>
</comment>
<reference evidence="21" key="1">
    <citation type="submission" date="2022-01" db="EMBL/GenBank/DDBJ databases">
        <title>Novel bile acid biosynthetic pathways are enriched in the microbiome of centenarians.</title>
        <authorList>
            <person name="Sato Y."/>
            <person name="Atarashi K."/>
            <person name="Plichta R.D."/>
            <person name="Arai Y."/>
            <person name="Sasajima S."/>
            <person name="Kearney M.S."/>
            <person name="Suda W."/>
            <person name="Takeshita K."/>
            <person name="Sasaki T."/>
            <person name="Okamoto S."/>
            <person name="Skelly N.A."/>
            <person name="Okamura Y."/>
            <person name="Vlamakis H."/>
            <person name="Li Y."/>
            <person name="Tanoue T."/>
            <person name="Takei H."/>
            <person name="Nittono H."/>
            <person name="Narushima S."/>
            <person name="Irie J."/>
            <person name="Itoh H."/>
            <person name="Moriya K."/>
            <person name="Sugiura Y."/>
            <person name="Suematsu M."/>
            <person name="Moritoki N."/>
            <person name="Shibata S."/>
            <person name="Littman R.D."/>
            <person name="Fischbach A.M."/>
            <person name="Uwamino Y."/>
            <person name="Inoue T."/>
            <person name="Honda A."/>
            <person name="Hattori M."/>
            <person name="Murai T."/>
            <person name="Xavier J.R."/>
            <person name="Hirose N."/>
            <person name="Honda K."/>
        </authorList>
    </citation>
    <scope>NUCLEOTIDE SEQUENCE</scope>
    <source>
        <strain evidence="21">CE91-St55</strain>
    </source>
</reference>
<evidence type="ECO:0000313" key="21">
    <source>
        <dbReference type="EMBL" id="GKH02612.1"/>
    </source>
</evidence>
<dbReference type="EC" id="1.3.1.38" evidence="13"/>
<comment type="catalytic activity">
    <reaction evidence="18">
        <text>a (2E)-enoyl-CoA + NADPH + H(+) = a 2,3-saturated acyl-CoA + NADP(+)</text>
        <dbReference type="Rhea" id="RHEA:33763"/>
        <dbReference type="ChEBI" id="CHEBI:15378"/>
        <dbReference type="ChEBI" id="CHEBI:57783"/>
        <dbReference type="ChEBI" id="CHEBI:58349"/>
        <dbReference type="ChEBI" id="CHEBI:58856"/>
        <dbReference type="ChEBI" id="CHEBI:65111"/>
        <dbReference type="EC" id="1.3.1.38"/>
    </reaction>
    <physiologicalReaction direction="left-to-right" evidence="18">
        <dbReference type="Rhea" id="RHEA:33764"/>
    </physiologicalReaction>
</comment>
<comment type="catalytic activity">
    <reaction evidence="15">
        <text>(2E)-dodecenoyl-CoA + NADPH + H(+) = dodecanoyl-CoA + NADP(+)</text>
        <dbReference type="Rhea" id="RHEA:44964"/>
        <dbReference type="ChEBI" id="CHEBI:15378"/>
        <dbReference type="ChEBI" id="CHEBI:57330"/>
        <dbReference type="ChEBI" id="CHEBI:57375"/>
        <dbReference type="ChEBI" id="CHEBI:57783"/>
        <dbReference type="ChEBI" id="CHEBI:58349"/>
    </reaction>
    <physiologicalReaction direction="left-to-right" evidence="15">
        <dbReference type="Rhea" id="RHEA:44965"/>
    </physiologicalReaction>
</comment>
<organism evidence="21 22">
    <name type="scientific">Hungatella hathewayi</name>
    <dbReference type="NCBI Taxonomy" id="154046"/>
    <lineage>
        <taxon>Bacteria</taxon>
        <taxon>Bacillati</taxon>
        <taxon>Bacillota</taxon>
        <taxon>Clostridia</taxon>
        <taxon>Lachnospirales</taxon>
        <taxon>Lachnospiraceae</taxon>
        <taxon>Hungatella</taxon>
    </lineage>
</organism>
<evidence type="ECO:0000256" key="19">
    <source>
        <dbReference type="ARBA" id="ARBA00049386"/>
    </source>
</evidence>
<dbReference type="Pfam" id="PF13561">
    <property type="entry name" value="adh_short_C2"/>
    <property type="match status" value="1"/>
</dbReference>
<keyword evidence="9" id="KW-0576">Peroxisome</keyword>
<evidence type="ECO:0000256" key="10">
    <source>
        <dbReference type="ARBA" id="ARBA00023160"/>
    </source>
</evidence>
<dbReference type="PANTHER" id="PTHR24317">
    <property type="entry name" value="PEROXISOMAL TRANS-2-ENOYL-COA REDUCTASE"/>
    <property type="match status" value="1"/>
</dbReference>
<dbReference type="Gene3D" id="3.40.50.720">
    <property type="entry name" value="NAD(P)-binding Rossmann-like Domain"/>
    <property type="match status" value="1"/>
</dbReference>
<accession>A0AA37JM17</accession>
<name>A0AA37JM17_9FIRM</name>
<comment type="caution">
    <text evidence="21">The sequence shown here is derived from an EMBL/GenBank/DDBJ whole genome shotgun (WGS) entry which is preliminary data.</text>
</comment>
<dbReference type="GO" id="GO:0019166">
    <property type="term" value="F:trans-2-enoyl-CoA reductase (NADPH) activity"/>
    <property type="evidence" value="ECO:0007669"/>
    <property type="project" value="UniProtKB-EC"/>
</dbReference>
<dbReference type="Proteomes" id="UP001055091">
    <property type="component" value="Unassembled WGS sequence"/>
</dbReference>
<evidence type="ECO:0000256" key="9">
    <source>
        <dbReference type="ARBA" id="ARBA00023140"/>
    </source>
</evidence>
<dbReference type="AlphaFoldDB" id="A0AA37JM17"/>
<evidence type="ECO:0000256" key="6">
    <source>
        <dbReference type="ARBA" id="ARBA00022857"/>
    </source>
</evidence>
<evidence type="ECO:0000256" key="13">
    <source>
        <dbReference type="ARBA" id="ARBA00038849"/>
    </source>
</evidence>
<comment type="catalytic activity">
    <reaction evidence="20">
        <text>(2E)-octenoyl-CoA + NADPH + H(+) = octanoyl-CoA + NADP(+)</text>
        <dbReference type="Rhea" id="RHEA:44952"/>
        <dbReference type="ChEBI" id="CHEBI:15378"/>
        <dbReference type="ChEBI" id="CHEBI:57386"/>
        <dbReference type="ChEBI" id="CHEBI:57783"/>
        <dbReference type="ChEBI" id="CHEBI:58349"/>
        <dbReference type="ChEBI" id="CHEBI:62242"/>
    </reaction>
    <physiologicalReaction direction="left-to-right" evidence="20">
        <dbReference type="Rhea" id="RHEA:44953"/>
    </physiologicalReaction>
</comment>
<dbReference type="InterPro" id="IPR036291">
    <property type="entry name" value="NAD(P)-bd_dom_sf"/>
</dbReference>
<evidence type="ECO:0000256" key="5">
    <source>
        <dbReference type="ARBA" id="ARBA00022832"/>
    </source>
</evidence>
<evidence type="ECO:0000313" key="22">
    <source>
        <dbReference type="Proteomes" id="UP001055091"/>
    </source>
</evidence>
<proteinExistence type="predicted"/>
<gene>
    <name evidence="21" type="ORF">CE91St55_45930</name>
</gene>
<protein>
    <recommendedName>
        <fullName evidence="14">Peroxisomal trans-2-enoyl-CoA reductase</fullName>
        <ecNumber evidence="13">1.3.1.38</ecNumber>
    </recommendedName>
</protein>
<comment type="subcellular location">
    <subcellularLocation>
        <location evidence="1">Peroxisome</location>
    </subcellularLocation>
</comment>
<evidence type="ECO:0000256" key="20">
    <source>
        <dbReference type="ARBA" id="ARBA00049559"/>
    </source>
</evidence>
<keyword evidence="4" id="KW-0597">Phosphoprotein</keyword>
<comment type="pathway">
    <text evidence="2">Lipid metabolism.</text>
</comment>
<dbReference type="InterPro" id="IPR052388">
    <property type="entry name" value="Peroxisomal_t2-enoyl-CoA_red"/>
</dbReference>
<keyword evidence="7" id="KW-0560">Oxidoreductase</keyword>
<evidence type="ECO:0000256" key="2">
    <source>
        <dbReference type="ARBA" id="ARBA00005189"/>
    </source>
</evidence>
<evidence type="ECO:0000256" key="17">
    <source>
        <dbReference type="ARBA" id="ARBA00049108"/>
    </source>
</evidence>
<dbReference type="GO" id="GO:0006633">
    <property type="term" value="P:fatty acid biosynthetic process"/>
    <property type="evidence" value="ECO:0007669"/>
    <property type="project" value="UniProtKB-KW"/>
</dbReference>
<keyword evidence="3" id="KW-0444">Lipid biosynthesis</keyword>
<evidence type="ECO:0000256" key="3">
    <source>
        <dbReference type="ARBA" id="ARBA00022516"/>
    </source>
</evidence>
<evidence type="ECO:0000256" key="1">
    <source>
        <dbReference type="ARBA" id="ARBA00004275"/>
    </source>
</evidence>
<comment type="function">
    <text evidence="11">Participates in chain elongation of fatty acids. Catalyzes the reduction of trans-2-enoyl-CoAs of varying chain lengths from 6:1 to 16:1, having maximum activity with 10:1 CoA. Has no 2,4-dienoyl-CoA reductase activity.</text>
</comment>
<dbReference type="EMBL" id="BQNJ01000002">
    <property type="protein sequence ID" value="GKH02612.1"/>
    <property type="molecule type" value="Genomic_DNA"/>
</dbReference>
<evidence type="ECO:0000256" key="15">
    <source>
        <dbReference type="ARBA" id="ARBA00047570"/>
    </source>
</evidence>
<evidence type="ECO:0000256" key="12">
    <source>
        <dbReference type="ARBA" id="ARBA00038622"/>
    </source>
</evidence>
<dbReference type="PANTHER" id="PTHR24317:SF7">
    <property type="entry name" value="PEROXISOMAL TRANS-2-ENOYL-COA REDUCTASE"/>
    <property type="match status" value="1"/>
</dbReference>